<organism evidence="3 4">
    <name type="scientific">Camelina sativa</name>
    <name type="common">False flax</name>
    <name type="synonym">Myagrum sativum</name>
    <dbReference type="NCBI Taxonomy" id="90675"/>
    <lineage>
        <taxon>Eukaryota</taxon>
        <taxon>Viridiplantae</taxon>
        <taxon>Streptophyta</taxon>
        <taxon>Embryophyta</taxon>
        <taxon>Tracheophyta</taxon>
        <taxon>Spermatophyta</taxon>
        <taxon>Magnoliopsida</taxon>
        <taxon>eudicotyledons</taxon>
        <taxon>Gunneridae</taxon>
        <taxon>Pentapetalae</taxon>
        <taxon>rosids</taxon>
        <taxon>malvids</taxon>
        <taxon>Brassicales</taxon>
        <taxon>Brassicaceae</taxon>
        <taxon>Camelineae</taxon>
        <taxon>Camelina</taxon>
    </lineage>
</organism>
<evidence type="ECO:0000313" key="4">
    <source>
        <dbReference type="RefSeq" id="XP_019087583.1"/>
    </source>
</evidence>
<dbReference type="PROSITE" id="PS51375">
    <property type="entry name" value="PPR"/>
    <property type="match status" value="5"/>
</dbReference>
<feature type="repeat" description="PPR" evidence="2">
    <location>
        <begin position="155"/>
        <end position="185"/>
    </location>
</feature>
<protein>
    <submittedName>
        <fullName evidence="4">Pentatricopeptide repeat-containing protein At5g42450, mitochondrial-like</fullName>
    </submittedName>
</protein>
<dbReference type="PANTHER" id="PTHR47926">
    <property type="entry name" value="PENTATRICOPEPTIDE REPEAT-CONTAINING PROTEIN"/>
    <property type="match status" value="1"/>
</dbReference>
<dbReference type="GeneID" id="104728657"/>
<feature type="repeat" description="PPR" evidence="2">
    <location>
        <begin position="406"/>
        <end position="440"/>
    </location>
</feature>
<dbReference type="NCBIfam" id="TIGR00756">
    <property type="entry name" value="PPR"/>
    <property type="match status" value="4"/>
</dbReference>
<gene>
    <name evidence="4" type="primary">LOC104728657</name>
</gene>
<evidence type="ECO:0000313" key="3">
    <source>
        <dbReference type="Proteomes" id="UP000694864"/>
    </source>
</evidence>
<dbReference type="SUPFAM" id="SSF48452">
    <property type="entry name" value="TPR-like"/>
    <property type="match status" value="1"/>
</dbReference>
<feature type="repeat" description="PPR" evidence="2">
    <location>
        <begin position="292"/>
        <end position="327"/>
    </location>
</feature>
<proteinExistence type="predicted"/>
<accession>A0ABM1QLE5</accession>
<dbReference type="InterPro" id="IPR046960">
    <property type="entry name" value="PPR_At4g14850-like_plant"/>
</dbReference>
<name>A0ABM1QLE5_CAMSA</name>
<dbReference type="Pfam" id="PF20431">
    <property type="entry name" value="E_motif"/>
    <property type="match status" value="1"/>
</dbReference>
<dbReference type="Pfam" id="PF13041">
    <property type="entry name" value="PPR_2"/>
    <property type="match status" value="2"/>
</dbReference>
<dbReference type="InterPro" id="IPR011990">
    <property type="entry name" value="TPR-like_helical_dom_sf"/>
</dbReference>
<dbReference type="Pfam" id="PF01535">
    <property type="entry name" value="PPR"/>
    <property type="match status" value="2"/>
</dbReference>
<evidence type="ECO:0000256" key="1">
    <source>
        <dbReference type="ARBA" id="ARBA00022737"/>
    </source>
</evidence>
<sequence length="532" mass="59807">MVLSQRLFLSRKSHSFASAHVTKSHNSIPNPVKHLESDLVCNAHHAFDEIPDLNVISATAVIGRFVKQNRHVEASHAFKRLLCLGIRPNEFTFGTVIGSSSSLRDIKWGKQLHCYALKVGLSSNVFVGSAVLNCYVKLSTLVDARKSFDDTRDPNVVSITNLISGYLKKHEFEEALLLFRTMPEKSVVTWNAVIGGFSQTGQNEEAVNTFVDMLREGVVMPNESTFPCAITAVSNIASQGAGKSIHACVIKFLGQQFSNVYIGNSLISFYSKCGNMEDSLLAFNKLREEERNIVSWNSIIWGYAHNGRGEEAIAMFEKMVSDTNLKPNNVTLLGLLFACNHSGLIQEGYMYFNKAVNGYDDPNLLQPEHYACMVDMLSRSGHFKEAEELIKNSLLAFNKLREEERNIVSWNSIIWGYAHNGRGEEAIAMFEKMIHSNKRLAKLVASKILEMDPRDVSSYVMLSNAYSAAGKWQNVSEIRRKMKEMGLKRVTGCSWIEVRDQGRVFVNADKKNELKGEVYRMLTLITQHLRGR</sequence>
<dbReference type="Proteomes" id="UP000694864">
    <property type="component" value="Chromosome 11"/>
</dbReference>
<dbReference type="InterPro" id="IPR002885">
    <property type="entry name" value="PPR_rpt"/>
</dbReference>
<dbReference type="RefSeq" id="XP_019087583.1">
    <property type="nucleotide sequence ID" value="XM_019232038.1"/>
</dbReference>
<keyword evidence="1" id="KW-0677">Repeat</keyword>
<feature type="repeat" description="PPR" evidence="2">
    <location>
        <begin position="455"/>
        <end position="489"/>
    </location>
</feature>
<dbReference type="Gene3D" id="1.25.40.10">
    <property type="entry name" value="Tetratricopeptide repeat domain"/>
    <property type="match status" value="4"/>
</dbReference>
<evidence type="ECO:0000256" key="2">
    <source>
        <dbReference type="PROSITE-ProRule" id="PRU00708"/>
    </source>
</evidence>
<feature type="repeat" description="PPR" evidence="2">
    <location>
        <begin position="186"/>
        <end position="220"/>
    </location>
</feature>
<reference evidence="4" key="2">
    <citation type="submission" date="2025-08" db="UniProtKB">
        <authorList>
            <consortium name="RefSeq"/>
        </authorList>
    </citation>
    <scope>IDENTIFICATION</scope>
    <source>
        <tissue evidence="4">Leaf</tissue>
    </source>
</reference>
<dbReference type="InterPro" id="IPR046848">
    <property type="entry name" value="E_motif"/>
</dbReference>
<dbReference type="PANTHER" id="PTHR47926:SF357">
    <property type="entry name" value="PENTATRICOPEPTIDE REPEAT-CONTAINING PROTEIN"/>
    <property type="match status" value="1"/>
</dbReference>
<keyword evidence="3" id="KW-1185">Reference proteome</keyword>
<reference evidence="3" key="1">
    <citation type="journal article" date="2014" name="Nat. Commun.">
        <title>The emerging biofuel crop Camelina sativa retains a highly undifferentiated hexaploid genome structure.</title>
        <authorList>
            <person name="Kagale S."/>
            <person name="Koh C."/>
            <person name="Nixon J."/>
            <person name="Bollina V."/>
            <person name="Clarke W.E."/>
            <person name="Tuteja R."/>
            <person name="Spillane C."/>
            <person name="Robinson S.J."/>
            <person name="Links M.G."/>
            <person name="Clarke C."/>
            <person name="Higgins E.E."/>
            <person name="Huebert T."/>
            <person name="Sharpe A.G."/>
            <person name="Parkin I.A."/>
        </authorList>
    </citation>
    <scope>NUCLEOTIDE SEQUENCE [LARGE SCALE GENOMIC DNA]</scope>
    <source>
        <strain evidence="3">cv. DH55</strain>
    </source>
</reference>